<organism evidence="5 6">
    <name type="scientific">Lentilactobacillus kosonis</name>
    <dbReference type="NCBI Taxonomy" id="2810561"/>
    <lineage>
        <taxon>Bacteria</taxon>
        <taxon>Bacillati</taxon>
        <taxon>Bacillota</taxon>
        <taxon>Bacilli</taxon>
        <taxon>Lactobacillales</taxon>
        <taxon>Lactobacillaceae</taxon>
        <taxon>Lentilactobacillus</taxon>
    </lineage>
</organism>
<sequence>MVKINKKYNVGVDVALEVISGKWKPDILCLIGTGVNRNGSLLRAIPDLSQKVLTEQLKQLIADNILKRVVFSETPLHVEYQFTEYGESLKVVLLSLCHWGELHAQKTPGYNLEKIISD</sequence>
<proteinExistence type="predicted"/>
<dbReference type="EMBL" id="BEXA01000001">
    <property type="protein sequence ID" value="GAY72540.1"/>
    <property type="molecule type" value="Genomic_DNA"/>
</dbReference>
<reference evidence="5 6" key="1">
    <citation type="submission" date="2017-11" db="EMBL/GenBank/DDBJ databases">
        <title>Draft Genome Sequence of Lactobacillus curieae NBRC 111893 isolated from Koso, a Japanese sugar-Vegetable Fermented Beverage.</title>
        <authorList>
            <person name="Chiou T.Y."/>
            <person name="Oshima K."/>
            <person name="Suda W."/>
            <person name="Hattori M."/>
            <person name="Takahashi T."/>
        </authorList>
    </citation>
    <scope>NUCLEOTIDE SEQUENCE [LARGE SCALE GENOMIC DNA]</scope>
    <source>
        <strain evidence="5 6">NBRC111893</strain>
    </source>
</reference>
<evidence type="ECO:0000256" key="1">
    <source>
        <dbReference type="ARBA" id="ARBA00023015"/>
    </source>
</evidence>
<evidence type="ECO:0000313" key="6">
    <source>
        <dbReference type="Proteomes" id="UP000286974"/>
    </source>
</evidence>
<keyword evidence="1" id="KW-0805">Transcription regulation</keyword>
<evidence type="ECO:0000256" key="2">
    <source>
        <dbReference type="ARBA" id="ARBA00023125"/>
    </source>
</evidence>
<accession>A0A401FJG9</accession>
<dbReference type="Proteomes" id="UP000286974">
    <property type="component" value="Unassembled WGS sequence"/>
</dbReference>
<dbReference type="PANTHER" id="PTHR33204">
    <property type="entry name" value="TRANSCRIPTIONAL REGULATOR, MARR FAMILY"/>
    <property type="match status" value="1"/>
</dbReference>
<dbReference type="RefSeq" id="WP_225417504.1">
    <property type="nucleotide sequence ID" value="NZ_BEXA01000001.1"/>
</dbReference>
<evidence type="ECO:0000259" key="4">
    <source>
        <dbReference type="PROSITE" id="PS51118"/>
    </source>
</evidence>
<dbReference type="PANTHER" id="PTHR33204:SF29">
    <property type="entry name" value="TRANSCRIPTIONAL REGULATOR"/>
    <property type="match status" value="1"/>
</dbReference>
<dbReference type="SUPFAM" id="SSF46785">
    <property type="entry name" value="Winged helix' DNA-binding domain"/>
    <property type="match status" value="1"/>
</dbReference>
<dbReference type="InterPro" id="IPR036388">
    <property type="entry name" value="WH-like_DNA-bd_sf"/>
</dbReference>
<keyword evidence="2" id="KW-0238">DNA-binding</keyword>
<evidence type="ECO:0000313" key="5">
    <source>
        <dbReference type="EMBL" id="GAY72540.1"/>
    </source>
</evidence>
<keyword evidence="3" id="KW-0804">Transcription</keyword>
<dbReference type="Gene3D" id="1.10.10.10">
    <property type="entry name" value="Winged helix-like DNA-binding domain superfamily/Winged helix DNA-binding domain"/>
    <property type="match status" value="1"/>
</dbReference>
<protein>
    <submittedName>
        <fullName evidence="5">Transcriptional regulator, HxlR family</fullName>
    </submittedName>
</protein>
<dbReference type="Pfam" id="PF01638">
    <property type="entry name" value="HxlR"/>
    <property type="match status" value="1"/>
</dbReference>
<comment type="caution">
    <text evidence="5">The sequence shown here is derived from an EMBL/GenBank/DDBJ whole genome shotgun (WGS) entry which is preliminary data.</text>
</comment>
<name>A0A401FJG9_9LACO</name>
<dbReference type="InterPro" id="IPR036390">
    <property type="entry name" value="WH_DNA-bd_sf"/>
</dbReference>
<keyword evidence="6" id="KW-1185">Reference proteome</keyword>
<evidence type="ECO:0000256" key="3">
    <source>
        <dbReference type="ARBA" id="ARBA00023163"/>
    </source>
</evidence>
<dbReference type="GO" id="GO:0003677">
    <property type="term" value="F:DNA binding"/>
    <property type="evidence" value="ECO:0007669"/>
    <property type="project" value="UniProtKB-KW"/>
</dbReference>
<gene>
    <name evidence="5" type="ORF">NBRC111893_686</name>
</gene>
<dbReference type="PROSITE" id="PS51118">
    <property type="entry name" value="HTH_HXLR"/>
    <property type="match status" value="1"/>
</dbReference>
<feature type="domain" description="HTH hxlR-type" evidence="4">
    <location>
        <begin position="10"/>
        <end position="108"/>
    </location>
</feature>
<dbReference type="AlphaFoldDB" id="A0A401FJG9"/>
<dbReference type="InterPro" id="IPR002577">
    <property type="entry name" value="HTH_HxlR"/>
</dbReference>